<dbReference type="AlphaFoldDB" id="A0A9W7DX96"/>
<gene>
    <name evidence="1" type="ORF">TrST_g5739</name>
</gene>
<dbReference type="OrthoDB" id="10009301at2759"/>
<proteinExistence type="predicted"/>
<keyword evidence="2" id="KW-1185">Reference proteome</keyword>
<evidence type="ECO:0008006" key="3">
    <source>
        <dbReference type="Google" id="ProtNLM"/>
    </source>
</evidence>
<protein>
    <recommendedName>
        <fullName evidence="3">EGF-like domain-containing protein</fullName>
    </recommendedName>
</protein>
<accession>A0A9W7DX96</accession>
<dbReference type="Proteomes" id="UP001165085">
    <property type="component" value="Unassembled WGS sequence"/>
</dbReference>
<dbReference type="EMBL" id="BRXY01000024">
    <property type="protein sequence ID" value="GMH54043.1"/>
    <property type="molecule type" value="Genomic_DNA"/>
</dbReference>
<evidence type="ECO:0000313" key="2">
    <source>
        <dbReference type="Proteomes" id="UP001165085"/>
    </source>
</evidence>
<name>A0A9W7DX96_9STRA</name>
<comment type="caution">
    <text evidence="1">The sequence shown here is derived from an EMBL/GenBank/DDBJ whole genome shotgun (WGS) entry which is preliminary data.</text>
</comment>
<evidence type="ECO:0000313" key="1">
    <source>
        <dbReference type="EMBL" id="GMH54043.1"/>
    </source>
</evidence>
<organism evidence="1 2">
    <name type="scientific">Triparma strigata</name>
    <dbReference type="NCBI Taxonomy" id="1606541"/>
    <lineage>
        <taxon>Eukaryota</taxon>
        <taxon>Sar</taxon>
        <taxon>Stramenopiles</taxon>
        <taxon>Ochrophyta</taxon>
        <taxon>Bolidophyceae</taxon>
        <taxon>Parmales</taxon>
        <taxon>Triparmaceae</taxon>
        <taxon>Triparma</taxon>
    </lineage>
</organism>
<sequence length="242" mass="24274">MIDSAKYCGTSGPSGGSFTAGQQVTFTSSEFHNENPGYLRPGFEICTGDLCVASMSPSDDGSDGNFYCINGGTVFGIPGSCTCTCKVGSEGPNCATASATCPAEIGYTGTPPDCIAGPVVLGGSSTGSCYVNGACFGTGSADGTYNSNEACTFTFSDDAGFAVGRFNTEGSYDKLTVGGVEYDGTSGPSDGSVTAGQEMSVLLPVLLDMVVLAVTLLSHASPARLPLTMAQTVTSTASTEGL</sequence>
<reference evidence="2" key="1">
    <citation type="journal article" date="2023" name="Commun. Biol.">
        <title>Genome analysis of Parmales, the sister group of diatoms, reveals the evolutionary specialization of diatoms from phago-mixotrophs to photoautotrophs.</title>
        <authorList>
            <person name="Ban H."/>
            <person name="Sato S."/>
            <person name="Yoshikawa S."/>
            <person name="Yamada K."/>
            <person name="Nakamura Y."/>
            <person name="Ichinomiya M."/>
            <person name="Sato N."/>
            <person name="Blanc-Mathieu R."/>
            <person name="Endo H."/>
            <person name="Kuwata A."/>
            <person name="Ogata H."/>
        </authorList>
    </citation>
    <scope>NUCLEOTIDE SEQUENCE [LARGE SCALE GENOMIC DNA]</scope>
    <source>
        <strain evidence="2">NIES 3701</strain>
    </source>
</reference>